<dbReference type="HOGENOM" id="CLU_3061719_0_0_9"/>
<sequence>MDAPILLLRFALCNSRPCGRGRICFTLRGFYSILFLLVNIESTGKAGTRHGTQ</sequence>
<proteinExistence type="predicted"/>
<reference evidence="1 2" key="1">
    <citation type="submission" date="2010-08" db="EMBL/GenBank/DDBJ databases">
        <authorList>
            <person name="Weinstock G."/>
            <person name="Sodergren E."/>
            <person name="Clifton S."/>
            <person name="Fulton L."/>
            <person name="Fulton B."/>
            <person name="Courtney L."/>
            <person name="Fronick C."/>
            <person name="Harrison M."/>
            <person name="Strong C."/>
            <person name="Farmer C."/>
            <person name="Delahaunty K."/>
            <person name="Markovic C."/>
            <person name="Hall O."/>
            <person name="Minx P."/>
            <person name="Tomlinson C."/>
            <person name="Mitreva M."/>
            <person name="Hou S."/>
            <person name="Chen J."/>
            <person name="Wollam A."/>
            <person name="Pepin K.H."/>
            <person name="Johnson M."/>
            <person name="Bhonagiri V."/>
            <person name="Zhang X."/>
            <person name="Suruliraj S."/>
            <person name="Warren W."/>
            <person name="Chinwalla A."/>
            <person name="Mardis E.R."/>
            <person name="Wilson R.K."/>
        </authorList>
    </citation>
    <scope>NUCLEOTIDE SEQUENCE [LARGE SCALE GENOMIC DNA]</scope>
    <source>
        <strain evidence="1 2">KLE1255</strain>
    </source>
</reference>
<dbReference type="EMBL" id="AECU01000028">
    <property type="protein sequence ID" value="EFQ08034.1"/>
    <property type="molecule type" value="Genomic_DNA"/>
</dbReference>
<evidence type="ECO:0000313" key="2">
    <source>
        <dbReference type="Proteomes" id="UP000006028"/>
    </source>
</evidence>
<organism evidence="1 2">
    <name type="scientific">Faecalibacterium cf. prausnitzii KLE1255</name>
    <dbReference type="NCBI Taxonomy" id="748224"/>
    <lineage>
        <taxon>Bacteria</taxon>
        <taxon>Bacillati</taxon>
        <taxon>Bacillota</taxon>
        <taxon>Clostridia</taxon>
        <taxon>Eubacteriales</taxon>
        <taxon>Oscillospiraceae</taxon>
        <taxon>Faecalibacterium</taxon>
    </lineage>
</organism>
<dbReference type="AlphaFoldDB" id="E2ZFL3"/>
<dbReference type="STRING" id="748224.HMPREF9436_00446"/>
<name>E2ZFL3_9FIRM</name>
<evidence type="ECO:0000313" key="1">
    <source>
        <dbReference type="EMBL" id="EFQ08034.1"/>
    </source>
</evidence>
<accession>E2ZFL3</accession>
<comment type="caution">
    <text evidence="1">The sequence shown here is derived from an EMBL/GenBank/DDBJ whole genome shotgun (WGS) entry which is preliminary data.</text>
</comment>
<protein>
    <submittedName>
        <fullName evidence="1">Uncharacterized protein</fullName>
    </submittedName>
</protein>
<dbReference type="BioCyc" id="FCF748224-HMP:GTSS-2747-MONOMER"/>
<dbReference type="Proteomes" id="UP000006028">
    <property type="component" value="Unassembled WGS sequence"/>
</dbReference>
<gene>
    <name evidence="1" type="ORF">HMPREF9436_00446</name>
</gene>